<evidence type="ECO:0000256" key="1">
    <source>
        <dbReference type="SAM" id="MobiDB-lite"/>
    </source>
</evidence>
<evidence type="ECO:0000313" key="3">
    <source>
        <dbReference type="Proteomes" id="UP000789342"/>
    </source>
</evidence>
<dbReference type="Gene3D" id="1.10.30.10">
    <property type="entry name" value="High mobility group box domain"/>
    <property type="match status" value="1"/>
</dbReference>
<comment type="caution">
    <text evidence="2">The sequence shown here is derived from an EMBL/GenBank/DDBJ whole genome shotgun (WGS) entry which is preliminary data.</text>
</comment>
<dbReference type="OrthoDB" id="6247875at2759"/>
<name>A0A9N8YUZ4_9GLOM</name>
<gene>
    <name evidence="2" type="ORF">AMORRO_LOCUS1229</name>
</gene>
<reference evidence="2" key="1">
    <citation type="submission" date="2021-06" db="EMBL/GenBank/DDBJ databases">
        <authorList>
            <person name="Kallberg Y."/>
            <person name="Tangrot J."/>
            <person name="Rosling A."/>
        </authorList>
    </citation>
    <scope>NUCLEOTIDE SEQUENCE</scope>
    <source>
        <strain evidence="2">CL551</strain>
    </source>
</reference>
<evidence type="ECO:0000313" key="2">
    <source>
        <dbReference type="EMBL" id="CAG8457489.1"/>
    </source>
</evidence>
<dbReference type="AlphaFoldDB" id="A0A9N8YUZ4"/>
<dbReference type="Proteomes" id="UP000789342">
    <property type="component" value="Unassembled WGS sequence"/>
</dbReference>
<dbReference type="SUPFAM" id="SSF47095">
    <property type="entry name" value="HMG-box"/>
    <property type="match status" value="1"/>
</dbReference>
<keyword evidence="3" id="KW-1185">Reference proteome</keyword>
<accession>A0A9N8YUZ4</accession>
<organism evidence="2 3">
    <name type="scientific">Acaulospora morrowiae</name>
    <dbReference type="NCBI Taxonomy" id="94023"/>
    <lineage>
        <taxon>Eukaryota</taxon>
        <taxon>Fungi</taxon>
        <taxon>Fungi incertae sedis</taxon>
        <taxon>Mucoromycota</taxon>
        <taxon>Glomeromycotina</taxon>
        <taxon>Glomeromycetes</taxon>
        <taxon>Diversisporales</taxon>
        <taxon>Acaulosporaceae</taxon>
        <taxon>Acaulospora</taxon>
    </lineage>
</organism>
<protein>
    <submittedName>
        <fullName evidence="2">599_t:CDS:1</fullName>
    </submittedName>
</protein>
<feature type="region of interest" description="Disordered" evidence="1">
    <location>
        <begin position="151"/>
        <end position="171"/>
    </location>
</feature>
<dbReference type="EMBL" id="CAJVPV010000443">
    <property type="protein sequence ID" value="CAG8457489.1"/>
    <property type="molecule type" value="Genomic_DNA"/>
</dbReference>
<sequence>MKVNPRERVFIDSSDPLCPNQIIHGNESYSFKPPFPPLIDPKDLIAKRSDGEKAPTRAPNAFIIYRRACVETARARGYYLPMTVISTMASKLWEQEPPHVISLYKSIARDANKHHSEIFPQSIRRKKRKKWNIVSFQKPTQMIGSSILANLSQSPPTKNSKETYDNLPQTSKFNATKENFPECYELEKRSTYPSSNLSFESCCEIIDSSVNYNLPYSSPEVIFDGYPERLSSDTATLPIVGDSGVIISNVLGSFSIYGVDYTNLRISTSNLNVTPISDDISGVTLLSDIRN</sequence>
<dbReference type="InterPro" id="IPR036910">
    <property type="entry name" value="HMG_box_dom_sf"/>
</dbReference>
<proteinExistence type="predicted"/>